<dbReference type="InterPro" id="IPR002641">
    <property type="entry name" value="PNPLA_dom"/>
</dbReference>
<evidence type="ECO:0000256" key="1">
    <source>
        <dbReference type="ARBA" id="ARBA00023098"/>
    </source>
</evidence>
<proteinExistence type="predicted"/>
<dbReference type="Proteomes" id="UP000595618">
    <property type="component" value="Chromosome"/>
</dbReference>
<evidence type="ECO:0000313" key="5">
    <source>
        <dbReference type="Proteomes" id="UP000595618"/>
    </source>
</evidence>
<keyword evidence="2" id="KW-0442">Lipid degradation</keyword>
<feature type="short sequence motif" description="GXSXG" evidence="2">
    <location>
        <begin position="148"/>
        <end position="152"/>
    </location>
</feature>
<dbReference type="SUPFAM" id="SSF52151">
    <property type="entry name" value="FabD/lysophospholipase-like"/>
    <property type="match status" value="1"/>
</dbReference>
<gene>
    <name evidence="4" type="ORF">HYW89_02415</name>
</gene>
<dbReference type="PROSITE" id="PS51635">
    <property type="entry name" value="PNPLA"/>
    <property type="match status" value="1"/>
</dbReference>
<keyword evidence="1 2" id="KW-0443">Lipid metabolism</keyword>
<accession>A0A7T5RKC6</accession>
<dbReference type="GO" id="GO:0016042">
    <property type="term" value="P:lipid catabolic process"/>
    <property type="evidence" value="ECO:0007669"/>
    <property type="project" value="UniProtKB-UniRule"/>
</dbReference>
<feature type="short sequence motif" description="GXGXXG" evidence="2">
    <location>
        <begin position="119"/>
        <end position="124"/>
    </location>
</feature>
<dbReference type="AlphaFoldDB" id="A0A7T5RKC6"/>
<dbReference type="InterPro" id="IPR016035">
    <property type="entry name" value="Acyl_Trfase/lysoPLipase"/>
</dbReference>
<evidence type="ECO:0000256" key="2">
    <source>
        <dbReference type="PROSITE-ProRule" id="PRU01161"/>
    </source>
</evidence>
<dbReference type="Pfam" id="PF01734">
    <property type="entry name" value="Patatin"/>
    <property type="match status" value="1"/>
</dbReference>
<dbReference type="Gene3D" id="3.40.1090.10">
    <property type="entry name" value="Cytosolic phospholipase A2 catalytic domain"/>
    <property type="match status" value="1"/>
</dbReference>
<evidence type="ECO:0000313" key="4">
    <source>
        <dbReference type="EMBL" id="QQG45729.1"/>
    </source>
</evidence>
<feature type="active site" description="Nucleophile" evidence="2">
    <location>
        <position position="150"/>
    </location>
</feature>
<name>A0A7T5RKC6_9BACT</name>
<protein>
    <submittedName>
        <fullName evidence="4">Patatin-like phospholipase family protein</fullName>
    </submittedName>
</protein>
<dbReference type="GO" id="GO:0016787">
    <property type="term" value="F:hydrolase activity"/>
    <property type="evidence" value="ECO:0007669"/>
    <property type="project" value="UniProtKB-UniRule"/>
</dbReference>
<keyword evidence="2" id="KW-0378">Hydrolase</keyword>
<evidence type="ECO:0000259" key="3">
    <source>
        <dbReference type="PROSITE" id="PS51635"/>
    </source>
</evidence>
<sequence>MKEGPPNNIKRETAGSAEEIPAEFEFHQQRFEKMAKEFNERGLLQKVMDWRRGIGWKAQMTAMDFAHEEALRDNADFERRRTEEFQAWERNLRSVLDHLIQRRDGKEERPRKFVLLILGGGMKGPYSAGQALGLHEVGLGRAFDVVVGISAGAGTAAYFSAGKEQAQIGTSLFYEECTTKDFIDFRRLHQIMNVDFIAKAMRHGPKTLDQKAIMDSPQELYVGVTDPKTFKSKFIDVKTATPDMISPFHASMAAPIAYRKAVEVNDGRYVDGAFDPMPVEKVIEQFQPTDILILPNTPFDRMDAFETTPGEYLVSELIEGASKVIPAASLGTVEKFLRIKEQIRKSLEFIQKQKGVNIGILWPRDSGLTNVTTDAVRIKAAVLESARGVIKEFGAQQPREIELFESKN</sequence>
<feature type="short sequence motif" description="DGA/G" evidence="2">
    <location>
        <begin position="271"/>
        <end position="273"/>
    </location>
</feature>
<reference evidence="4 5" key="1">
    <citation type="submission" date="2020-07" db="EMBL/GenBank/DDBJ databases">
        <title>Huge and variable diversity of episymbiotic CPR bacteria and DPANN archaea in groundwater ecosystems.</title>
        <authorList>
            <person name="He C.Y."/>
            <person name="Keren R."/>
            <person name="Whittaker M."/>
            <person name="Farag I.F."/>
            <person name="Doudna J."/>
            <person name="Cate J.H.D."/>
            <person name="Banfield J.F."/>
        </authorList>
    </citation>
    <scope>NUCLEOTIDE SEQUENCE [LARGE SCALE GENOMIC DNA]</scope>
    <source>
        <strain evidence="4">NC_groundwater_541_Ag_S-0.1um_46_50</strain>
    </source>
</reference>
<organism evidence="4 5">
    <name type="scientific">Candidatus Sungiibacteriota bacterium</name>
    <dbReference type="NCBI Taxonomy" id="2750080"/>
    <lineage>
        <taxon>Bacteria</taxon>
        <taxon>Candidatus Sungiibacteriota</taxon>
    </lineage>
</organism>
<feature type="domain" description="PNPLA" evidence="3">
    <location>
        <begin position="115"/>
        <end position="293"/>
    </location>
</feature>
<feature type="active site" description="Proton acceptor" evidence="2">
    <location>
        <position position="271"/>
    </location>
</feature>
<dbReference type="EMBL" id="CP066690">
    <property type="protein sequence ID" value="QQG45729.1"/>
    <property type="molecule type" value="Genomic_DNA"/>
</dbReference>